<dbReference type="PANTHER" id="PTHR10472">
    <property type="entry name" value="D-TYROSYL-TRNA TYR DEACYLASE"/>
    <property type="match status" value="1"/>
</dbReference>
<dbReference type="AlphaFoldDB" id="A0A381ZGK5"/>
<dbReference type="GO" id="GO:0051500">
    <property type="term" value="F:D-tyrosyl-tRNA(Tyr) deacylase activity"/>
    <property type="evidence" value="ECO:0007669"/>
    <property type="project" value="TreeGrafter"/>
</dbReference>
<proteinExistence type="inferred from homology"/>
<evidence type="ECO:0000313" key="2">
    <source>
        <dbReference type="EMBL" id="SVA88360.1"/>
    </source>
</evidence>
<name>A0A381ZGK5_9ZZZZ</name>
<dbReference type="SUPFAM" id="SSF69500">
    <property type="entry name" value="DTD-like"/>
    <property type="match status" value="1"/>
</dbReference>
<dbReference type="InterPro" id="IPR023509">
    <property type="entry name" value="DTD-like_sf"/>
</dbReference>
<evidence type="ECO:0008006" key="3">
    <source>
        <dbReference type="Google" id="ProtNLM"/>
    </source>
</evidence>
<protein>
    <recommendedName>
        <fullName evidence="3">D-tyrosyl-tRNA(Tyr) deacylase</fullName>
    </recommendedName>
</protein>
<evidence type="ECO:0000256" key="1">
    <source>
        <dbReference type="ARBA" id="ARBA00009673"/>
    </source>
</evidence>
<dbReference type="PANTHER" id="PTHR10472:SF5">
    <property type="entry name" value="D-AMINOACYL-TRNA DEACYLASE 1"/>
    <property type="match status" value="1"/>
</dbReference>
<feature type="non-terminal residue" evidence="2">
    <location>
        <position position="1"/>
    </location>
</feature>
<gene>
    <name evidence="2" type="ORF">METZ01_LOCUS141214</name>
</gene>
<dbReference type="NCBIfam" id="TIGR00256">
    <property type="entry name" value="D-aminoacyl-tRNA deacylase"/>
    <property type="match status" value="1"/>
</dbReference>
<accession>A0A381ZGK5</accession>
<reference evidence="2" key="1">
    <citation type="submission" date="2018-05" db="EMBL/GenBank/DDBJ databases">
        <authorList>
            <person name="Lanie J.A."/>
            <person name="Ng W.-L."/>
            <person name="Kazmierczak K.M."/>
            <person name="Andrzejewski T.M."/>
            <person name="Davidsen T.M."/>
            <person name="Wayne K.J."/>
            <person name="Tettelin H."/>
            <person name="Glass J.I."/>
            <person name="Rusch D."/>
            <person name="Podicherti R."/>
            <person name="Tsui H.-C.T."/>
            <person name="Winkler M.E."/>
        </authorList>
    </citation>
    <scope>NUCLEOTIDE SEQUENCE</scope>
</reference>
<dbReference type="Pfam" id="PF02580">
    <property type="entry name" value="Tyr_Deacylase"/>
    <property type="match status" value="1"/>
</dbReference>
<sequence length="125" mass="13861">SSIGRGLLAFVCLELNDNEELIDKFINKISKFCFFEGDSSMIGLNLKEIEGELLVISQFTLAATTKKGNKASFHKAASPEKAESLYKNLLIKLDKSSLKWKSGKFGAQMDISLVNNGPVTFMFNF</sequence>
<dbReference type="EMBL" id="UINC01021238">
    <property type="protein sequence ID" value="SVA88360.1"/>
    <property type="molecule type" value="Genomic_DNA"/>
</dbReference>
<dbReference type="Gene3D" id="3.50.80.10">
    <property type="entry name" value="D-tyrosyl-tRNA(Tyr) deacylase"/>
    <property type="match status" value="1"/>
</dbReference>
<dbReference type="GO" id="GO:0005737">
    <property type="term" value="C:cytoplasm"/>
    <property type="evidence" value="ECO:0007669"/>
    <property type="project" value="InterPro"/>
</dbReference>
<dbReference type="InterPro" id="IPR003732">
    <property type="entry name" value="Daa-tRNA_deacyls_DTD"/>
</dbReference>
<comment type="similarity">
    <text evidence="1">Belongs to the DTD family.</text>
</comment>
<organism evidence="2">
    <name type="scientific">marine metagenome</name>
    <dbReference type="NCBI Taxonomy" id="408172"/>
    <lineage>
        <taxon>unclassified sequences</taxon>
        <taxon>metagenomes</taxon>
        <taxon>ecological metagenomes</taxon>
    </lineage>
</organism>